<dbReference type="GO" id="GO:0016787">
    <property type="term" value="F:hydrolase activity"/>
    <property type="evidence" value="ECO:0007669"/>
    <property type="project" value="UniProtKB-KW"/>
</dbReference>
<dbReference type="OrthoDB" id="9803916at2"/>
<evidence type="ECO:0000313" key="3">
    <source>
        <dbReference type="Proteomes" id="UP000006055"/>
    </source>
</evidence>
<keyword evidence="3" id="KW-1185">Reference proteome</keyword>
<accession>I4C8E0</accession>
<dbReference type="HOGENOM" id="CLU_031317_1_0_7"/>
<dbReference type="CDD" id="cd07715">
    <property type="entry name" value="TaR3-like_MBL-fold"/>
    <property type="match status" value="1"/>
</dbReference>
<dbReference type="PANTHER" id="PTHR42663:SF4">
    <property type="entry name" value="SLL1036 PROTEIN"/>
    <property type="match status" value="1"/>
</dbReference>
<evidence type="ECO:0000259" key="1">
    <source>
        <dbReference type="Pfam" id="PF12706"/>
    </source>
</evidence>
<evidence type="ECO:0000313" key="2">
    <source>
        <dbReference type="EMBL" id="AFM25831.1"/>
    </source>
</evidence>
<dbReference type="PANTHER" id="PTHR42663">
    <property type="entry name" value="HYDROLASE C777.06C-RELATED-RELATED"/>
    <property type="match status" value="1"/>
</dbReference>
<dbReference type="Proteomes" id="UP000006055">
    <property type="component" value="Chromosome"/>
</dbReference>
<organism evidence="2 3">
    <name type="scientific">Desulfomonile tiedjei (strain ATCC 49306 / DSM 6799 / DCB-1)</name>
    <dbReference type="NCBI Taxonomy" id="706587"/>
    <lineage>
        <taxon>Bacteria</taxon>
        <taxon>Pseudomonadati</taxon>
        <taxon>Thermodesulfobacteriota</taxon>
        <taxon>Desulfomonilia</taxon>
        <taxon>Desulfomonilales</taxon>
        <taxon>Desulfomonilaceae</taxon>
        <taxon>Desulfomonile</taxon>
    </lineage>
</organism>
<reference evidence="3" key="1">
    <citation type="submission" date="2012-06" db="EMBL/GenBank/DDBJ databases">
        <title>Complete sequence of chromosome of Desulfomonile tiedjei DSM 6799.</title>
        <authorList>
            <person name="Lucas S."/>
            <person name="Copeland A."/>
            <person name="Lapidus A."/>
            <person name="Glavina del Rio T."/>
            <person name="Dalin E."/>
            <person name="Tice H."/>
            <person name="Bruce D."/>
            <person name="Goodwin L."/>
            <person name="Pitluck S."/>
            <person name="Peters L."/>
            <person name="Ovchinnikova G."/>
            <person name="Zeytun A."/>
            <person name="Lu M."/>
            <person name="Kyrpides N."/>
            <person name="Mavromatis K."/>
            <person name="Ivanova N."/>
            <person name="Brettin T."/>
            <person name="Detter J.C."/>
            <person name="Han C."/>
            <person name="Larimer F."/>
            <person name="Land M."/>
            <person name="Hauser L."/>
            <person name="Markowitz V."/>
            <person name="Cheng J.-F."/>
            <person name="Hugenholtz P."/>
            <person name="Woyke T."/>
            <person name="Wu D."/>
            <person name="Spring S."/>
            <person name="Schroeder M."/>
            <person name="Brambilla E."/>
            <person name="Klenk H.-P."/>
            <person name="Eisen J.A."/>
        </authorList>
    </citation>
    <scope>NUCLEOTIDE SEQUENCE [LARGE SCALE GENOMIC DNA]</scope>
    <source>
        <strain evidence="3">ATCC 49306 / DSM 6799 / DCB-1</strain>
    </source>
</reference>
<proteinExistence type="predicted"/>
<dbReference type="EMBL" id="CP003360">
    <property type="protein sequence ID" value="AFM25831.1"/>
    <property type="molecule type" value="Genomic_DNA"/>
</dbReference>
<dbReference type="RefSeq" id="WP_014810968.1">
    <property type="nucleotide sequence ID" value="NC_018025.1"/>
</dbReference>
<dbReference type="Gene3D" id="3.60.15.10">
    <property type="entry name" value="Ribonuclease Z/Hydroxyacylglutathione hydrolase-like"/>
    <property type="match status" value="1"/>
</dbReference>
<dbReference type="AlphaFoldDB" id="I4C8E0"/>
<feature type="domain" description="Metallo-beta-lactamase" evidence="1">
    <location>
        <begin position="39"/>
        <end position="241"/>
    </location>
</feature>
<dbReference type="eggNOG" id="COG1235">
    <property type="taxonomic scope" value="Bacteria"/>
</dbReference>
<dbReference type="SUPFAM" id="SSF56281">
    <property type="entry name" value="Metallo-hydrolase/oxidoreductase"/>
    <property type="match status" value="1"/>
</dbReference>
<dbReference type="InterPro" id="IPR001279">
    <property type="entry name" value="Metallo-B-lactamas"/>
</dbReference>
<name>I4C8E0_DESTA</name>
<dbReference type="InterPro" id="IPR036866">
    <property type="entry name" value="RibonucZ/Hydroxyglut_hydro"/>
</dbReference>
<dbReference type="KEGG" id="dti:Desti_3170"/>
<keyword evidence="2" id="KW-0378">Hydrolase</keyword>
<dbReference type="STRING" id="706587.Desti_3170"/>
<dbReference type="Pfam" id="PF12706">
    <property type="entry name" value="Lactamase_B_2"/>
    <property type="match status" value="1"/>
</dbReference>
<gene>
    <name evidence="2" type="ordered locus">Desti_3170</name>
</gene>
<sequence length="281" mass="31201">MKITFWGTRGSIASPGPETVVYGGNTTCLELNLASDCIIVIDAGTGIRRLGDHLLKRSENTCIHLLITHIHWDHVLGFPFFAPLFTPSCHIEVDGSPRAMEGLQRVFSSNYIDGTWPLRFEDLKARIEHSQKLRNGSVEIGGTLVESHKIQHPQGGVGFKFTEEKKTFVFITDNELLDQGWSGTSFSDFVSFCSGADLLVHDCQYTTAEIRDRRGWGHSDVRSVSRLAVEAGVKRLFLFHHDPWRTDEGVASMVQECSDLVASKAASIEVEGAREGQILDL</sequence>
<protein>
    <submittedName>
        <fullName evidence="2">Metal-dependent hydrolase, beta-lactamase superfamily III</fullName>
    </submittedName>
</protein>